<reference evidence="1 2" key="1">
    <citation type="submission" date="2024-04" db="EMBL/GenBank/DDBJ databases">
        <title>Novel species of the genus Ideonella isolated from streams.</title>
        <authorList>
            <person name="Lu H."/>
        </authorList>
    </citation>
    <scope>NUCLEOTIDE SEQUENCE [LARGE SCALE GENOMIC DNA]</scope>
    <source>
        <strain evidence="1 2">DXS29W</strain>
    </source>
</reference>
<protein>
    <submittedName>
        <fullName evidence="1">Uncharacterized protein</fullName>
    </submittedName>
</protein>
<keyword evidence="2" id="KW-1185">Reference proteome</keyword>
<evidence type="ECO:0000313" key="1">
    <source>
        <dbReference type="EMBL" id="MEK8030278.1"/>
    </source>
</evidence>
<sequence length="339" mass="37946">MPMYDDLYIRDLLGESGQYPTQSATLMFSPDIICWGVDPLPDARRVLSEGYGQTWYRNPVRGQKNYVYVRAKNLFPGSRKGEVRLYYAPGGTVVDIQAWRENRIGTAIAGQDFVKLDAQRGEVVVGDTAFVWTPPETQALAHYCFIAQLSTESHPNPLPERFADYNAYLKWVADNPALGWRNIDVVSTQSPPAYQGDFVMTNLETRQREFLFILEGEKLPKDTLMQMFCAATGPQPPVDSSGEATGRDRSQITATSWLPGSFSAYFTATITLPPGQRWSPSMSVRIEQFAITQSQDDGPMHSLSRPIREILAPETRFAGPRDGHATRLGSFTVKFDEPS</sequence>
<dbReference type="EMBL" id="JBBUTG010000002">
    <property type="protein sequence ID" value="MEK8030278.1"/>
    <property type="molecule type" value="Genomic_DNA"/>
</dbReference>
<evidence type="ECO:0000313" key="2">
    <source>
        <dbReference type="Proteomes" id="UP001371218"/>
    </source>
</evidence>
<name>A0ABU9BJY8_9BURK</name>
<proteinExistence type="predicted"/>
<dbReference type="Proteomes" id="UP001371218">
    <property type="component" value="Unassembled WGS sequence"/>
</dbReference>
<comment type="caution">
    <text evidence="1">The sequence shown here is derived from an EMBL/GenBank/DDBJ whole genome shotgun (WGS) entry which is preliminary data.</text>
</comment>
<accession>A0ABU9BJY8</accession>
<organism evidence="1 2">
    <name type="scientific">Ideonella lacteola</name>
    <dbReference type="NCBI Taxonomy" id="2984193"/>
    <lineage>
        <taxon>Bacteria</taxon>
        <taxon>Pseudomonadati</taxon>
        <taxon>Pseudomonadota</taxon>
        <taxon>Betaproteobacteria</taxon>
        <taxon>Burkholderiales</taxon>
        <taxon>Sphaerotilaceae</taxon>
        <taxon>Ideonella</taxon>
    </lineage>
</organism>
<dbReference type="RefSeq" id="WP_341424626.1">
    <property type="nucleotide sequence ID" value="NZ_JBBUTG010000002.1"/>
</dbReference>
<gene>
    <name evidence="1" type="ORF">AACH06_05530</name>
</gene>